<keyword evidence="7" id="KW-0378">Hydrolase</keyword>
<evidence type="ECO:0000313" key="18">
    <source>
        <dbReference type="Proteomes" id="UP000292345"/>
    </source>
</evidence>
<dbReference type="PROSITE" id="PS52035">
    <property type="entry name" value="PEPTIDASE_M14"/>
    <property type="match status" value="1"/>
</dbReference>
<dbReference type="EMBL" id="PPUZ01000023">
    <property type="protein sequence ID" value="RZM81312.1"/>
    <property type="molecule type" value="Genomic_DNA"/>
</dbReference>
<dbReference type="SMART" id="SM00631">
    <property type="entry name" value="Zn_pept"/>
    <property type="match status" value="1"/>
</dbReference>
<comment type="similarity">
    <text evidence="2 12">Belongs to the peptidase M14 family.</text>
</comment>
<evidence type="ECO:0000256" key="9">
    <source>
        <dbReference type="ARBA" id="ARBA00023049"/>
    </source>
</evidence>
<dbReference type="GO" id="GO:0008270">
    <property type="term" value="F:zinc ion binding"/>
    <property type="evidence" value="ECO:0007669"/>
    <property type="project" value="InterPro"/>
</dbReference>
<dbReference type="InterPro" id="IPR035986">
    <property type="entry name" value="PKD_dom_sf"/>
</dbReference>
<dbReference type="Proteomes" id="UP000292345">
    <property type="component" value="Unassembled WGS sequence"/>
</dbReference>
<feature type="active site" description="Proton donor/acceptor" evidence="12">
    <location>
        <position position="428"/>
    </location>
</feature>
<dbReference type="InterPro" id="IPR022409">
    <property type="entry name" value="PKD/Chitinase_dom"/>
</dbReference>
<sequence length="766" mass="85575">MGWQNRNLYYPIEGNTMFKKMPGLALLSAVSFSLAAHNTPHATSSSTLTQQHATQSAYQLVFFSDSQKAEYLANYHNAILEVTHNHVVLSLSKAESEALRADGALIIARPDMNRRTQPQRKTSKTMTKPAGGAVTPSQTSGIPAFACYPTLAETQQLAETLAQTYPDFVELKHIGPSWEKSQGLGGHDLTVLVLKNKKKNNWRKRPALYIQGAIHAREYTPGAMTIKFAQYLLEHRDTNADVNWILNEREIHILLIANPDARVLAEQDEMWRKNTNTAYCALDESKRGVDLNRNFDFAWASPVGGSTDDQCAETYHGPSAASEPETQAIQAYLRTVFKDRRGNLPSDPAPSWTQGVFLDLHSYGRYVMWPWSSELTPNPNATELAMLGHRLAAYNDYLAFETKERVQYGGTATNYAYGQYGVAAYTLELGTWFFESCANFEGEIWPNNLNALIYAAKVAKRPYKLPDGPQIIDLRLQGAERTAVPAGTPVNIIAQIADDHFGPALSGQMPRSQAIKKVLLTIRKEGHHRARRVLLSAEDGAFDSAREAINYSLDTRRWRNGRYILTLRAQDESGQWGTRYAKFLTIDNAAPENNRAPVADFSSDCRYAICGFDGTTSQDDQDGLSYRWVFEGARFYRVFHGQQVEIEFGRAGDYQLTLQVEDRHGLRDTKSVSLTLDGVRPPVAQLSYQCNGLSCEFDSSASYDPNGEIVSRYWQFGGDDPAYIPGEAKMTHTFPSPGEYTIILVVVDNEYQSGVISQTIKVSEDE</sequence>
<gene>
    <name evidence="17" type="ORF">C3B51_09030</name>
</gene>
<reference evidence="17 18" key="1">
    <citation type="submission" date="2018-01" db="EMBL/GenBank/DDBJ databases">
        <title>Co-occurrence of chitin degradation, pigmentation and bioactivity in marine Pseudoalteromonas.</title>
        <authorList>
            <person name="Paulsen S."/>
            <person name="Gram L."/>
            <person name="Machado H."/>
        </authorList>
    </citation>
    <scope>NUCLEOTIDE SEQUENCE [LARGE SCALE GENOMIC DNA]</scope>
    <source>
        <strain evidence="17 18">S1946</strain>
    </source>
</reference>
<dbReference type="PANTHER" id="PTHR11705">
    <property type="entry name" value="PROTEASE FAMILY M14 CARBOXYPEPTIDASE A,B"/>
    <property type="match status" value="1"/>
</dbReference>
<keyword evidence="4" id="KW-0645">Protease</keyword>
<evidence type="ECO:0000256" key="1">
    <source>
        <dbReference type="ARBA" id="ARBA00001947"/>
    </source>
</evidence>
<dbReference type="Gene3D" id="2.60.40.10">
    <property type="entry name" value="Immunoglobulins"/>
    <property type="match status" value="2"/>
</dbReference>
<feature type="domain" description="PKD" evidence="15">
    <location>
        <begin position="692"/>
        <end position="766"/>
    </location>
</feature>
<dbReference type="InterPro" id="IPR000834">
    <property type="entry name" value="Peptidase_M14"/>
</dbReference>
<dbReference type="SMART" id="SM00089">
    <property type="entry name" value="PKD"/>
    <property type="match status" value="2"/>
</dbReference>
<comment type="catalytic activity">
    <reaction evidence="10">
        <text>Releases a C-terminal residue, which may be hydrophobic or positively charged.</text>
        <dbReference type="EC" id="3.4.17.18"/>
    </reaction>
</comment>
<dbReference type="InterPro" id="IPR000601">
    <property type="entry name" value="PKD_dom"/>
</dbReference>
<feature type="chain" id="PRO_5020763048" description="carboxypeptidase T" evidence="14">
    <location>
        <begin position="36"/>
        <end position="766"/>
    </location>
</feature>
<dbReference type="FunFam" id="3.40.630.10:FF:000084">
    <property type="entry name" value="Carboxypeptidase B2"/>
    <property type="match status" value="1"/>
</dbReference>
<evidence type="ECO:0000256" key="4">
    <source>
        <dbReference type="ARBA" id="ARBA00022670"/>
    </source>
</evidence>
<name>A0A4Q7EDU7_9GAMM</name>
<evidence type="ECO:0000256" key="13">
    <source>
        <dbReference type="SAM" id="MobiDB-lite"/>
    </source>
</evidence>
<dbReference type="GO" id="GO:0005615">
    <property type="term" value="C:extracellular space"/>
    <property type="evidence" value="ECO:0007669"/>
    <property type="project" value="TreeGrafter"/>
</dbReference>
<evidence type="ECO:0000313" key="17">
    <source>
        <dbReference type="EMBL" id="RZM81312.1"/>
    </source>
</evidence>
<protein>
    <recommendedName>
        <fullName evidence="11">carboxypeptidase T</fullName>
        <ecNumber evidence="11">3.4.17.18</ecNumber>
    </recommendedName>
</protein>
<evidence type="ECO:0000256" key="10">
    <source>
        <dbReference type="ARBA" id="ARBA00050859"/>
    </source>
</evidence>
<evidence type="ECO:0000256" key="2">
    <source>
        <dbReference type="ARBA" id="ARBA00005988"/>
    </source>
</evidence>
<evidence type="ECO:0000256" key="14">
    <source>
        <dbReference type="SAM" id="SignalP"/>
    </source>
</evidence>
<evidence type="ECO:0000256" key="8">
    <source>
        <dbReference type="ARBA" id="ARBA00022833"/>
    </source>
</evidence>
<dbReference type="EC" id="3.4.17.18" evidence="11"/>
<dbReference type="PRINTS" id="PR00765">
    <property type="entry name" value="CRBOXYPTASEA"/>
</dbReference>
<comment type="caution">
    <text evidence="17">The sequence shown here is derived from an EMBL/GenBank/DDBJ whole genome shotgun (WGS) entry which is preliminary data.</text>
</comment>
<dbReference type="Gene3D" id="3.40.630.10">
    <property type="entry name" value="Zn peptidases"/>
    <property type="match status" value="1"/>
</dbReference>
<dbReference type="CDD" id="cd00146">
    <property type="entry name" value="PKD"/>
    <property type="match status" value="1"/>
</dbReference>
<dbReference type="InterPro" id="IPR013783">
    <property type="entry name" value="Ig-like_fold"/>
</dbReference>
<keyword evidence="5" id="KW-0479">Metal-binding</keyword>
<proteinExistence type="inferred from homology"/>
<feature type="signal peptide" evidence="14">
    <location>
        <begin position="1"/>
        <end position="35"/>
    </location>
</feature>
<feature type="domain" description="Peptidase M14" evidence="16">
    <location>
        <begin position="147"/>
        <end position="459"/>
    </location>
</feature>
<evidence type="ECO:0000259" key="16">
    <source>
        <dbReference type="PROSITE" id="PS52035"/>
    </source>
</evidence>
<evidence type="ECO:0000256" key="12">
    <source>
        <dbReference type="PROSITE-ProRule" id="PRU01379"/>
    </source>
</evidence>
<evidence type="ECO:0000256" key="5">
    <source>
        <dbReference type="ARBA" id="ARBA00022723"/>
    </source>
</evidence>
<dbReference type="SUPFAM" id="SSF53187">
    <property type="entry name" value="Zn-dependent exopeptidases"/>
    <property type="match status" value="1"/>
</dbReference>
<organism evidence="17 18">
    <name type="scientific">Pseudoalteromonas rubra</name>
    <dbReference type="NCBI Taxonomy" id="43658"/>
    <lineage>
        <taxon>Bacteria</taxon>
        <taxon>Pseudomonadati</taxon>
        <taxon>Pseudomonadota</taxon>
        <taxon>Gammaproteobacteria</taxon>
        <taxon>Alteromonadales</taxon>
        <taxon>Pseudoalteromonadaceae</taxon>
        <taxon>Pseudoalteromonas</taxon>
    </lineage>
</organism>
<evidence type="ECO:0000259" key="15">
    <source>
        <dbReference type="PROSITE" id="PS50093"/>
    </source>
</evidence>
<comment type="cofactor">
    <cofactor evidence="1">
        <name>Zn(2+)</name>
        <dbReference type="ChEBI" id="CHEBI:29105"/>
    </cofactor>
</comment>
<dbReference type="GO" id="GO:0006508">
    <property type="term" value="P:proteolysis"/>
    <property type="evidence" value="ECO:0007669"/>
    <property type="project" value="UniProtKB-KW"/>
</dbReference>
<dbReference type="AlphaFoldDB" id="A0A4Q7EDU7"/>
<dbReference type="Pfam" id="PF18911">
    <property type="entry name" value="PKD_4"/>
    <property type="match status" value="2"/>
</dbReference>
<evidence type="ECO:0000256" key="11">
    <source>
        <dbReference type="ARBA" id="ARBA00066554"/>
    </source>
</evidence>
<keyword evidence="9" id="KW-0482">Metalloprotease</keyword>
<dbReference type="SUPFAM" id="SSF49299">
    <property type="entry name" value="PKD domain"/>
    <property type="match status" value="2"/>
</dbReference>
<keyword evidence="3" id="KW-0121">Carboxypeptidase</keyword>
<dbReference type="Pfam" id="PF00246">
    <property type="entry name" value="Peptidase_M14"/>
    <property type="match status" value="1"/>
</dbReference>
<evidence type="ECO:0000256" key="7">
    <source>
        <dbReference type="ARBA" id="ARBA00022801"/>
    </source>
</evidence>
<evidence type="ECO:0000256" key="3">
    <source>
        <dbReference type="ARBA" id="ARBA00022645"/>
    </source>
</evidence>
<dbReference type="PANTHER" id="PTHR11705:SF119">
    <property type="entry name" value="OS02G0119300 PROTEIN"/>
    <property type="match status" value="1"/>
</dbReference>
<keyword evidence="8" id="KW-0862">Zinc</keyword>
<dbReference type="PROSITE" id="PS50093">
    <property type="entry name" value="PKD"/>
    <property type="match status" value="1"/>
</dbReference>
<feature type="region of interest" description="Disordered" evidence="13">
    <location>
        <begin position="114"/>
        <end position="137"/>
    </location>
</feature>
<evidence type="ECO:0000256" key="6">
    <source>
        <dbReference type="ARBA" id="ARBA00022729"/>
    </source>
</evidence>
<accession>A0A4Q7EDU7</accession>
<dbReference type="GO" id="GO:0004181">
    <property type="term" value="F:metallocarboxypeptidase activity"/>
    <property type="evidence" value="ECO:0007669"/>
    <property type="project" value="InterPro"/>
</dbReference>
<keyword evidence="6 14" id="KW-0732">Signal</keyword>